<evidence type="ECO:0000313" key="2">
    <source>
        <dbReference type="EMBL" id="KAJ8913901.1"/>
    </source>
</evidence>
<protein>
    <submittedName>
        <fullName evidence="2">Uncharacterized protein</fullName>
    </submittedName>
</protein>
<proteinExistence type="predicted"/>
<evidence type="ECO:0000256" key="1">
    <source>
        <dbReference type="SAM" id="Phobius"/>
    </source>
</evidence>
<keyword evidence="1" id="KW-0472">Membrane</keyword>
<organism evidence="2 3">
    <name type="scientific">Exocentrus adspersus</name>
    <dbReference type="NCBI Taxonomy" id="1586481"/>
    <lineage>
        <taxon>Eukaryota</taxon>
        <taxon>Metazoa</taxon>
        <taxon>Ecdysozoa</taxon>
        <taxon>Arthropoda</taxon>
        <taxon>Hexapoda</taxon>
        <taxon>Insecta</taxon>
        <taxon>Pterygota</taxon>
        <taxon>Neoptera</taxon>
        <taxon>Endopterygota</taxon>
        <taxon>Coleoptera</taxon>
        <taxon>Polyphaga</taxon>
        <taxon>Cucujiformia</taxon>
        <taxon>Chrysomeloidea</taxon>
        <taxon>Cerambycidae</taxon>
        <taxon>Lamiinae</taxon>
        <taxon>Acanthocinini</taxon>
        <taxon>Exocentrus</taxon>
    </lineage>
</organism>
<keyword evidence="3" id="KW-1185">Reference proteome</keyword>
<accession>A0AAV8VJD2</accession>
<sequence>MISLSQTPIVGVSLDVPSVLNIWVEMADVDSLIVASAAFVVIAGLLKRKRKKKRWWTTALYRNRLTTRGPSFLSSMVEEENGHFKNFTRMSSADFIFLLEAIPDDISRNDTKFRKAVTAEETLAITLRYLATGDSYTSLQYLFNVSKQLMFDIYGIYLICSHFLWLLA</sequence>
<dbReference type="Proteomes" id="UP001159042">
    <property type="component" value="Unassembled WGS sequence"/>
</dbReference>
<evidence type="ECO:0000313" key="3">
    <source>
        <dbReference type="Proteomes" id="UP001159042"/>
    </source>
</evidence>
<feature type="transmembrane region" description="Helical" evidence="1">
    <location>
        <begin position="20"/>
        <end position="46"/>
    </location>
</feature>
<name>A0AAV8VJD2_9CUCU</name>
<dbReference type="EMBL" id="JANEYG010000085">
    <property type="protein sequence ID" value="KAJ8913901.1"/>
    <property type="molecule type" value="Genomic_DNA"/>
</dbReference>
<keyword evidence="1" id="KW-0812">Transmembrane</keyword>
<gene>
    <name evidence="2" type="ORF">NQ315_005698</name>
</gene>
<keyword evidence="1" id="KW-1133">Transmembrane helix</keyword>
<dbReference type="AlphaFoldDB" id="A0AAV8VJD2"/>
<comment type="caution">
    <text evidence="2">The sequence shown here is derived from an EMBL/GenBank/DDBJ whole genome shotgun (WGS) entry which is preliminary data.</text>
</comment>
<reference evidence="2 3" key="1">
    <citation type="journal article" date="2023" name="Insect Mol. Biol.">
        <title>Genome sequencing provides insights into the evolution of gene families encoding plant cell wall-degrading enzymes in longhorned beetles.</title>
        <authorList>
            <person name="Shin N.R."/>
            <person name="Okamura Y."/>
            <person name="Kirsch R."/>
            <person name="Pauchet Y."/>
        </authorList>
    </citation>
    <scope>NUCLEOTIDE SEQUENCE [LARGE SCALE GENOMIC DNA]</scope>
    <source>
        <strain evidence="2">EAD_L_NR</strain>
    </source>
</reference>